<accession>A0A511N7V2</accession>
<evidence type="ECO:0000313" key="2">
    <source>
        <dbReference type="Proteomes" id="UP000321306"/>
    </source>
</evidence>
<protein>
    <submittedName>
        <fullName evidence="1">Uncharacterized protein</fullName>
    </submittedName>
</protein>
<proteinExistence type="predicted"/>
<gene>
    <name evidence="1" type="ORF">DC3_42220</name>
</gene>
<comment type="caution">
    <text evidence="1">The sequence shown here is derived from an EMBL/GenBank/DDBJ whole genome shotgun (WGS) entry which is preliminary data.</text>
</comment>
<name>A0A511N7V2_DEIC1</name>
<sequence>MKATVIISANYILPVLQTGCETAKKTEGVYRALHSAATMHELLTPICKQIFTAAMTKNG</sequence>
<reference evidence="1 2" key="1">
    <citation type="submission" date="2019-07" db="EMBL/GenBank/DDBJ databases">
        <title>Whole genome shotgun sequence of Deinococcus cellulosilyticus NBRC 106333.</title>
        <authorList>
            <person name="Hosoyama A."/>
            <person name="Uohara A."/>
            <person name="Ohji S."/>
            <person name="Ichikawa N."/>
        </authorList>
    </citation>
    <scope>NUCLEOTIDE SEQUENCE [LARGE SCALE GENOMIC DNA]</scope>
    <source>
        <strain evidence="1 2">NBRC 106333</strain>
    </source>
</reference>
<dbReference type="RefSeq" id="WP_146887786.1">
    <property type="nucleotide sequence ID" value="NZ_BJXB01000022.1"/>
</dbReference>
<keyword evidence="2" id="KW-1185">Reference proteome</keyword>
<dbReference type="EMBL" id="BJXB01000022">
    <property type="protein sequence ID" value="GEM48587.1"/>
    <property type="molecule type" value="Genomic_DNA"/>
</dbReference>
<dbReference type="Proteomes" id="UP000321306">
    <property type="component" value="Unassembled WGS sequence"/>
</dbReference>
<evidence type="ECO:0000313" key="1">
    <source>
        <dbReference type="EMBL" id="GEM48587.1"/>
    </source>
</evidence>
<organism evidence="1 2">
    <name type="scientific">Deinococcus cellulosilyticus (strain DSM 18568 / NBRC 106333 / KACC 11606 / 5516J-15)</name>
    <dbReference type="NCBI Taxonomy" id="1223518"/>
    <lineage>
        <taxon>Bacteria</taxon>
        <taxon>Thermotogati</taxon>
        <taxon>Deinococcota</taxon>
        <taxon>Deinococci</taxon>
        <taxon>Deinococcales</taxon>
        <taxon>Deinococcaceae</taxon>
        <taxon>Deinococcus</taxon>
    </lineage>
</organism>
<dbReference type="AlphaFoldDB" id="A0A511N7V2"/>